<dbReference type="AlphaFoldDB" id="A0A9N9KYH3"/>
<evidence type="ECO:0000313" key="6">
    <source>
        <dbReference type="Proteomes" id="UP000696280"/>
    </source>
</evidence>
<keyword evidence="3" id="KW-0539">Nucleus</keyword>
<comment type="subcellular location">
    <subcellularLocation>
        <location evidence="1">Nucleus</location>
    </subcellularLocation>
</comment>
<dbReference type="GO" id="GO:0006355">
    <property type="term" value="P:regulation of DNA-templated transcription"/>
    <property type="evidence" value="ECO:0007669"/>
    <property type="project" value="InterPro"/>
</dbReference>
<protein>
    <recommendedName>
        <fullName evidence="7">DNA polymerase V</fullName>
    </recommendedName>
</protein>
<dbReference type="GO" id="GO:0005730">
    <property type="term" value="C:nucleolus"/>
    <property type="evidence" value="ECO:0007669"/>
    <property type="project" value="InterPro"/>
</dbReference>
<evidence type="ECO:0000256" key="4">
    <source>
        <dbReference type="SAM" id="MobiDB-lite"/>
    </source>
</evidence>
<feature type="compositionally biased region" description="Acidic residues" evidence="4">
    <location>
        <begin position="739"/>
        <end position="754"/>
    </location>
</feature>
<evidence type="ECO:0000313" key="5">
    <source>
        <dbReference type="EMBL" id="CAG8956755.1"/>
    </source>
</evidence>
<evidence type="ECO:0000256" key="1">
    <source>
        <dbReference type="ARBA" id="ARBA00004123"/>
    </source>
</evidence>
<comment type="similarity">
    <text evidence="2">Belongs to the MYBBP1A family.</text>
</comment>
<gene>
    <name evidence="5" type="ORF">HYFRA_00011144</name>
</gene>
<feature type="region of interest" description="Disordered" evidence="4">
    <location>
        <begin position="767"/>
        <end position="795"/>
    </location>
</feature>
<name>A0A9N9KYH3_9HELO</name>
<organism evidence="5 6">
    <name type="scientific">Hymenoscyphus fraxineus</name>
    <dbReference type="NCBI Taxonomy" id="746836"/>
    <lineage>
        <taxon>Eukaryota</taxon>
        <taxon>Fungi</taxon>
        <taxon>Dikarya</taxon>
        <taxon>Ascomycota</taxon>
        <taxon>Pezizomycotina</taxon>
        <taxon>Leotiomycetes</taxon>
        <taxon>Helotiales</taxon>
        <taxon>Helotiaceae</taxon>
        <taxon>Hymenoscyphus</taxon>
    </lineage>
</organism>
<evidence type="ECO:0008006" key="7">
    <source>
        <dbReference type="Google" id="ProtNLM"/>
    </source>
</evidence>
<dbReference type="Pfam" id="PF04931">
    <property type="entry name" value="DNA_pol_phi"/>
    <property type="match status" value="1"/>
</dbReference>
<dbReference type="Proteomes" id="UP000696280">
    <property type="component" value="Unassembled WGS sequence"/>
</dbReference>
<reference evidence="5" key="1">
    <citation type="submission" date="2021-07" db="EMBL/GenBank/DDBJ databases">
        <authorList>
            <person name="Durling M."/>
        </authorList>
    </citation>
    <scope>NUCLEOTIDE SEQUENCE</scope>
</reference>
<evidence type="ECO:0000256" key="2">
    <source>
        <dbReference type="ARBA" id="ARBA00006809"/>
    </source>
</evidence>
<feature type="region of interest" description="Disordered" evidence="4">
    <location>
        <begin position="1"/>
        <end position="58"/>
    </location>
</feature>
<dbReference type="InterPro" id="IPR016024">
    <property type="entry name" value="ARM-type_fold"/>
</dbReference>
<feature type="region of interest" description="Disordered" evidence="4">
    <location>
        <begin position="734"/>
        <end position="754"/>
    </location>
</feature>
<proteinExistence type="inferred from homology"/>
<feature type="compositionally biased region" description="Basic and acidic residues" evidence="4">
    <location>
        <begin position="294"/>
        <end position="314"/>
    </location>
</feature>
<dbReference type="PANTHER" id="PTHR13213:SF2">
    <property type="entry name" value="MYB-BINDING PROTEIN 1A"/>
    <property type="match status" value="1"/>
</dbReference>
<dbReference type="SUPFAM" id="SSF48371">
    <property type="entry name" value="ARM repeat"/>
    <property type="match status" value="1"/>
</dbReference>
<accession>A0A9N9KYH3</accession>
<dbReference type="PANTHER" id="PTHR13213">
    <property type="entry name" value="MYB-BINDING PROTEIN 1A FAMILY MEMBER"/>
    <property type="match status" value="1"/>
</dbReference>
<feature type="compositionally biased region" description="Basic and acidic residues" evidence="4">
    <location>
        <begin position="22"/>
        <end position="34"/>
    </location>
</feature>
<dbReference type="EMBL" id="CAJVRL010000073">
    <property type="protein sequence ID" value="CAG8956755.1"/>
    <property type="molecule type" value="Genomic_DNA"/>
</dbReference>
<evidence type="ECO:0000256" key="3">
    <source>
        <dbReference type="ARBA" id="ARBA00023242"/>
    </source>
</evidence>
<dbReference type="InterPro" id="IPR007015">
    <property type="entry name" value="DNA_pol_V/MYBBP1A"/>
</dbReference>
<feature type="compositionally biased region" description="Acidic residues" evidence="4">
    <location>
        <begin position="777"/>
        <end position="795"/>
    </location>
</feature>
<sequence>MTTKRKRKQQEAIAAAPASKRQQKESKAPKKEKPTAVTKAPEPVVPLDASPFLDNPNGPDLRREVELYNLLASEDPSERLAAATAIVSGILGGDGVQESTLQKHLERRLFRGLASGRKGARLGYSVVLAELMEQLLGAKNLSGTKYPSLTFEKVLSLLVEKTKPEGDLSGQEEKDHYLGLLFGLKSFVRSKILFADDERWWVILDKLFELCEKKPWVREECGWIILEALSQMNQTQVEKSLKKLQKVGLAASPEGVGIWLTARNSFPDMKFPSKPWGHSGNPLQHLKTLAKALKESSSDEDATTNKKGEADARKMNPTGNWNPQLHFVWGLVMDKFVEKSEDADEEGLADFENFWKVAVDESVFSASASRERKFWGFLLFQKMFQEHAKYEKLLPAVFSRNLVRCIINHVQDEDRFLNRSADKSLKVVVQAAQANPELLKVILPGLISGHGSYNFDKITKTKTIESLLKLVDEESAVSIIETLAKPAFSVEGTENVHEAEIRRQLLGEHIMGLVNRFVINDESRNIAWVNEAAVPLMAAIAYCEDARFDPPPSPKTRKLYQDRLMTLFSHFLASLSGSNIPCDLAMVLNPDAVRMDEEVTEAKDRALSTMKKICKKVEKVDPEDQAPLRSLALMYALVIFQLYNGEPDAISVFDELKLCYDKLVRRKDKDDSDMDISAVLVELLLSFLAKPSALLRKVSQHVFGAFMGDITAEGLQLMTDVLETQESLRGQQELFDQAPENEEPEEDEDEEMDSDVEVVDMNGEVGHLHNHLNKSDDESDDESDDDVEEIEDLEDVQNDEEVKRLNAALAEALGTKVLVDGEDSDSDADMTDSEMMALDSKLVEIFSQRKKTPNKKQEQKDAKETVTNFKIRVLDLLDLYVKNQANNTLAFDLLLPLLKLIRSTKNKNLASSATSIILNFAKSAKKAGAPKDVDIETDINILKAIHEEAGKDNSKVFAKAVSTASLLIASTLYKTDKTTVRRVAEVYMESQIRVAEGGKIVNSVFVDWCNWCQNRTNS</sequence>
<dbReference type="OrthoDB" id="342531at2759"/>
<keyword evidence="6" id="KW-1185">Reference proteome</keyword>
<feature type="region of interest" description="Disordered" evidence="4">
    <location>
        <begin position="294"/>
        <end position="317"/>
    </location>
</feature>
<comment type="caution">
    <text evidence="5">The sequence shown here is derived from an EMBL/GenBank/DDBJ whole genome shotgun (WGS) entry which is preliminary data.</text>
</comment>
<dbReference type="GO" id="GO:0000182">
    <property type="term" value="F:rDNA binding"/>
    <property type="evidence" value="ECO:0007669"/>
    <property type="project" value="TreeGrafter"/>
</dbReference>